<evidence type="ECO:0000313" key="14">
    <source>
        <dbReference type="Proteomes" id="UP000005204"/>
    </source>
</evidence>
<dbReference type="Gene3D" id="3.30.460.10">
    <property type="entry name" value="Beta Polymerase, domain 2"/>
    <property type="match status" value="1"/>
</dbReference>
<dbReference type="InterPro" id="IPR050264">
    <property type="entry name" value="Bact_CCA-adding_enz_type3_sf"/>
</dbReference>
<evidence type="ECO:0000256" key="1">
    <source>
        <dbReference type="ARBA" id="ARBA00001946"/>
    </source>
</evidence>
<dbReference type="Pfam" id="PF01743">
    <property type="entry name" value="PolyA_pol"/>
    <property type="match status" value="1"/>
</dbReference>
<dbReference type="SUPFAM" id="SSF81301">
    <property type="entry name" value="Nucleotidyltransferase"/>
    <property type="match status" value="1"/>
</dbReference>
<dbReference type="AlphaFoldDB" id="A0A8R2MA42"/>
<evidence type="ECO:0000256" key="5">
    <source>
        <dbReference type="ARBA" id="ARBA00022695"/>
    </source>
</evidence>
<keyword evidence="10" id="KW-1133">Transmembrane helix</keyword>
<dbReference type="Gene3D" id="1.10.3090.10">
    <property type="entry name" value="cca-adding enzyme, domain 2"/>
    <property type="match status" value="1"/>
</dbReference>
<keyword evidence="7" id="KW-0547">Nucleotide-binding</keyword>
<evidence type="ECO:0000256" key="2">
    <source>
        <dbReference type="ARBA" id="ARBA00007265"/>
    </source>
</evidence>
<keyword evidence="9" id="KW-0694">RNA-binding</keyword>
<protein>
    <recommendedName>
        <fullName evidence="15">CCA tRNA nucleotidyltransferase 1, mitochondrial</fullName>
    </recommendedName>
</protein>
<reference evidence="14" key="1">
    <citation type="journal article" date="2008" name="Insect Biochem. Mol. Biol.">
        <title>The genome of a lepidopteran model insect, the silkworm Bombyx mori.</title>
        <authorList>
            <consortium name="International Silkworm Genome Consortium"/>
        </authorList>
    </citation>
    <scope>NUCLEOTIDE SEQUENCE [LARGE SCALE GENOMIC DNA]</scope>
    <source>
        <strain evidence="14">p50T</strain>
    </source>
</reference>
<comment type="similarity">
    <text evidence="2 9">Belongs to the tRNA nucleotidyltransferase/poly(A) polymerase family.</text>
</comment>
<dbReference type="Proteomes" id="UP000005204">
    <property type="component" value="Unassembled WGS sequence"/>
</dbReference>
<evidence type="ECO:0008006" key="15">
    <source>
        <dbReference type="Google" id="ProtNLM"/>
    </source>
</evidence>
<accession>A0A8R2MA42</accession>
<dbReference type="InterPro" id="IPR002646">
    <property type="entry name" value="PolA_pol_head_dom"/>
</dbReference>
<dbReference type="GO" id="GO:0000049">
    <property type="term" value="F:tRNA binding"/>
    <property type="evidence" value="ECO:0007669"/>
    <property type="project" value="TreeGrafter"/>
</dbReference>
<dbReference type="PROSITE" id="PS51257">
    <property type="entry name" value="PROKAR_LIPOPROTEIN"/>
    <property type="match status" value="1"/>
</dbReference>
<keyword evidence="14" id="KW-1185">Reference proteome</keyword>
<reference evidence="13" key="2">
    <citation type="submission" date="2022-06" db="UniProtKB">
        <authorList>
            <consortium name="EnsemblMetazoa"/>
        </authorList>
    </citation>
    <scope>IDENTIFICATION</scope>
    <source>
        <strain evidence="13">p50T (Dazao)</strain>
    </source>
</reference>
<dbReference type="InterPro" id="IPR032828">
    <property type="entry name" value="PolyA_RNA-bd"/>
</dbReference>
<comment type="cofactor">
    <cofactor evidence="1">
        <name>Mg(2+)</name>
        <dbReference type="ChEBI" id="CHEBI:18420"/>
    </cofactor>
</comment>
<dbReference type="PANTHER" id="PTHR46173:SF1">
    <property type="entry name" value="CCA TRNA NUCLEOTIDYLTRANSFERASE 1, MITOCHONDRIAL"/>
    <property type="match status" value="1"/>
</dbReference>
<dbReference type="GO" id="GO:0001680">
    <property type="term" value="P:tRNA 3'-terminal CCA addition"/>
    <property type="evidence" value="ECO:0007669"/>
    <property type="project" value="TreeGrafter"/>
</dbReference>
<dbReference type="CDD" id="cd05398">
    <property type="entry name" value="NT_ClassII-CCAase"/>
    <property type="match status" value="1"/>
</dbReference>
<dbReference type="KEGG" id="bmor:101746380"/>
<evidence type="ECO:0000259" key="12">
    <source>
        <dbReference type="Pfam" id="PF12627"/>
    </source>
</evidence>
<evidence type="ECO:0000256" key="9">
    <source>
        <dbReference type="RuleBase" id="RU003953"/>
    </source>
</evidence>
<dbReference type="GO" id="GO:0016779">
    <property type="term" value="F:nucleotidyltransferase activity"/>
    <property type="evidence" value="ECO:0007669"/>
    <property type="project" value="UniProtKB-KW"/>
</dbReference>
<evidence type="ECO:0000313" key="13">
    <source>
        <dbReference type="EnsemblMetazoa" id="XP_037876229.1"/>
    </source>
</evidence>
<evidence type="ECO:0000256" key="6">
    <source>
        <dbReference type="ARBA" id="ARBA00022723"/>
    </source>
</evidence>
<dbReference type="InterPro" id="IPR043519">
    <property type="entry name" value="NT_sf"/>
</dbReference>
<evidence type="ECO:0000256" key="4">
    <source>
        <dbReference type="ARBA" id="ARBA00022694"/>
    </source>
</evidence>
<dbReference type="GO" id="GO:0046872">
    <property type="term" value="F:metal ion binding"/>
    <property type="evidence" value="ECO:0007669"/>
    <property type="project" value="UniProtKB-KW"/>
</dbReference>
<organism evidence="13 14">
    <name type="scientific">Bombyx mori</name>
    <name type="common">Silk moth</name>
    <dbReference type="NCBI Taxonomy" id="7091"/>
    <lineage>
        <taxon>Eukaryota</taxon>
        <taxon>Metazoa</taxon>
        <taxon>Ecdysozoa</taxon>
        <taxon>Arthropoda</taxon>
        <taxon>Hexapoda</taxon>
        <taxon>Insecta</taxon>
        <taxon>Pterygota</taxon>
        <taxon>Neoptera</taxon>
        <taxon>Endopterygota</taxon>
        <taxon>Lepidoptera</taxon>
        <taxon>Glossata</taxon>
        <taxon>Ditrysia</taxon>
        <taxon>Bombycoidea</taxon>
        <taxon>Bombycidae</taxon>
        <taxon>Bombycinae</taxon>
        <taxon>Bombyx</taxon>
    </lineage>
</organism>
<dbReference type="Pfam" id="PF12627">
    <property type="entry name" value="PolyA_pol_RNAbd"/>
    <property type="match status" value="1"/>
</dbReference>
<sequence length="488" mass="57173">MKNFKDLREIYNNLATLICNFFFVMLSACKRILGVGQFFQLRGTCSVTDPSRRRFRSKMDLNLKCRENPIVIKVDSPEFKSIFTEEVIDLKKIFDKYKHEIRIAGGAVRDLLMGLTPKDLDFATTATPEEMKEMFTAEEVRMINVNGERHGTITARINDKENFEVTTLRIDMVTDGRFADVQFTKDWKLDANRRDLTINSMFLGFDGSVYDYFYGYEDLQKRRVAFVGDPDVRVKEDYLRIMRYFRFYGRIALKPDNHEEETLRVLKNNVHGLENISGERIWGELKKILQGNFAGNLLKTMLNVGVGEYMGFPLSPNVQELDMLLKRAHHLNLSPLSYLAALVKDLDEVTVLHSRMKFSKLERDLLYFLVEHRDDKVSDRPMKPYESLILNTSMKQKVAIEYVREVLKYRGDEELLKRLDNWEIPRFPVSGKTLKECGVPVGKMYGRIINKLRDAWIDSEYKMTEKDLMSYLPNIIEEFEEKKIERNK</sequence>
<dbReference type="PANTHER" id="PTHR46173">
    <property type="entry name" value="CCA TRNA NUCLEOTIDYLTRANSFERASE 1, MITOCHONDRIAL"/>
    <property type="match status" value="1"/>
</dbReference>
<evidence type="ECO:0000256" key="8">
    <source>
        <dbReference type="ARBA" id="ARBA00022842"/>
    </source>
</evidence>
<dbReference type="SUPFAM" id="SSF81891">
    <property type="entry name" value="Poly A polymerase C-terminal region-like"/>
    <property type="match status" value="1"/>
</dbReference>
<keyword evidence="10" id="KW-0472">Membrane</keyword>
<evidence type="ECO:0000259" key="11">
    <source>
        <dbReference type="Pfam" id="PF01743"/>
    </source>
</evidence>
<keyword evidence="8" id="KW-0460">Magnesium</keyword>
<proteinExistence type="inferred from homology"/>
<keyword evidence="3 9" id="KW-0808">Transferase</keyword>
<feature type="domain" description="Poly A polymerase head" evidence="11">
    <location>
        <begin position="102"/>
        <end position="224"/>
    </location>
</feature>
<keyword evidence="4" id="KW-0819">tRNA processing</keyword>
<dbReference type="EnsemblMetazoa" id="XM_038020301.1">
    <property type="protein sequence ID" value="XP_037876229.1"/>
    <property type="gene ID" value="LOC101746380"/>
</dbReference>
<name>A0A8R2MA42_BOMMO</name>
<evidence type="ECO:0000256" key="10">
    <source>
        <dbReference type="SAM" id="Phobius"/>
    </source>
</evidence>
<keyword evidence="10" id="KW-0812">Transmembrane</keyword>
<dbReference type="GeneID" id="101746380"/>
<keyword evidence="6" id="KW-0479">Metal-binding</keyword>
<dbReference type="GO" id="GO:1990180">
    <property type="term" value="P:mitochondrial tRNA 3'-end processing"/>
    <property type="evidence" value="ECO:0007669"/>
    <property type="project" value="TreeGrafter"/>
</dbReference>
<dbReference type="SMR" id="A0A8R2MA42"/>
<dbReference type="GO" id="GO:0000166">
    <property type="term" value="F:nucleotide binding"/>
    <property type="evidence" value="ECO:0007669"/>
    <property type="project" value="UniProtKB-KW"/>
</dbReference>
<keyword evidence="5" id="KW-0548">Nucleotidyltransferase</keyword>
<dbReference type="GO" id="GO:0005739">
    <property type="term" value="C:mitochondrion"/>
    <property type="evidence" value="ECO:0007669"/>
    <property type="project" value="TreeGrafter"/>
</dbReference>
<evidence type="ECO:0000256" key="7">
    <source>
        <dbReference type="ARBA" id="ARBA00022741"/>
    </source>
</evidence>
<feature type="domain" description="tRNA nucleotidyltransferase/poly(A) polymerase RNA and SrmB- binding" evidence="12">
    <location>
        <begin position="259"/>
        <end position="309"/>
    </location>
</feature>
<evidence type="ECO:0000256" key="3">
    <source>
        <dbReference type="ARBA" id="ARBA00022679"/>
    </source>
</evidence>
<feature type="transmembrane region" description="Helical" evidence="10">
    <location>
        <begin position="12"/>
        <end position="33"/>
    </location>
</feature>
<dbReference type="RefSeq" id="XP_037876229.1">
    <property type="nucleotide sequence ID" value="XM_038020301.2"/>
</dbReference>